<dbReference type="Proteomes" id="UP001595681">
    <property type="component" value="Unassembled WGS sequence"/>
</dbReference>
<comment type="caution">
    <text evidence="2">The sequence shown here is derived from an EMBL/GenBank/DDBJ whole genome shotgun (WGS) entry which is preliminary data.</text>
</comment>
<name>A0ABV7NFS5_9SPHN</name>
<keyword evidence="1" id="KW-1133">Transmembrane helix</keyword>
<sequence length="74" mass="7464">MMHLHPIHALGFSTALLGLLGIAIAIQAARGAATPAPGGSTKWLTYGLAMTLAINAVVVSGGMAVGLLNMEVRP</sequence>
<proteinExistence type="predicted"/>
<protein>
    <recommendedName>
        <fullName evidence="4">Integral membrane protein</fullName>
    </recommendedName>
</protein>
<evidence type="ECO:0000313" key="2">
    <source>
        <dbReference type="EMBL" id="MFC3442349.1"/>
    </source>
</evidence>
<evidence type="ECO:0000313" key="3">
    <source>
        <dbReference type="Proteomes" id="UP001595681"/>
    </source>
</evidence>
<feature type="transmembrane region" description="Helical" evidence="1">
    <location>
        <begin position="47"/>
        <end position="68"/>
    </location>
</feature>
<gene>
    <name evidence="2" type="ORF">ACFOKF_14330</name>
</gene>
<reference evidence="3" key="1">
    <citation type="journal article" date="2019" name="Int. J. Syst. Evol. Microbiol.">
        <title>The Global Catalogue of Microorganisms (GCM) 10K type strain sequencing project: providing services to taxonomists for standard genome sequencing and annotation.</title>
        <authorList>
            <consortium name="The Broad Institute Genomics Platform"/>
            <consortium name="The Broad Institute Genome Sequencing Center for Infectious Disease"/>
            <person name="Wu L."/>
            <person name="Ma J."/>
        </authorList>
    </citation>
    <scope>NUCLEOTIDE SEQUENCE [LARGE SCALE GENOMIC DNA]</scope>
    <source>
        <strain evidence="3">CCM 7491</strain>
    </source>
</reference>
<keyword evidence="3" id="KW-1185">Reference proteome</keyword>
<evidence type="ECO:0008006" key="4">
    <source>
        <dbReference type="Google" id="ProtNLM"/>
    </source>
</evidence>
<dbReference type="RefSeq" id="WP_380796443.1">
    <property type="nucleotide sequence ID" value="NZ_JBHRVU010000004.1"/>
</dbReference>
<dbReference type="EMBL" id="JBHRVU010000004">
    <property type="protein sequence ID" value="MFC3442349.1"/>
    <property type="molecule type" value="Genomic_DNA"/>
</dbReference>
<keyword evidence="1" id="KW-0472">Membrane</keyword>
<organism evidence="2 3">
    <name type="scientific">Sphingobium rhizovicinum</name>
    <dbReference type="NCBI Taxonomy" id="432308"/>
    <lineage>
        <taxon>Bacteria</taxon>
        <taxon>Pseudomonadati</taxon>
        <taxon>Pseudomonadota</taxon>
        <taxon>Alphaproteobacteria</taxon>
        <taxon>Sphingomonadales</taxon>
        <taxon>Sphingomonadaceae</taxon>
        <taxon>Sphingobium</taxon>
    </lineage>
</organism>
<accession>A0ABV7NFS5</accession>
<keyword evidence="1" id="KW-0812">Transmembrane</keyword>
<evidence type="ECO:0000256" key="1">
    <source>
        <dbReference type="SAM" id="Phobius"/>
    </source>
</evidence>